<name>A0AAN7GZX5_9PEZI</name>
<sequence length="388" mass="44078">MPVNFHDISVPLLTGEDNLEIWKSSLLDALEARGLDDYVLQVVPEPTDAALAKVWHQERAMARHILRTTLMEPKIISLLKNNGWKMTEKDLKVTFDLVEKTIHTTGRINAAQMFLEFVQLRRSQFDSMHSYITRLTTLKARLTGLNCAIPEVGLMSVLLAGVKDSYPMDYNRWCREFDQDSLHWEDFIRELTRIGNSERGDLRLPLVETGKAKPHDQARSTSSNGNNLSEKPRKERTICTTCNKQTWSNFIHHDKCGKHIPKDGQCYWCDPGNAPNSWRYKQSALEMKQTITSTTAAISNNPNGLMTLSSTTPSSNLLFAGNFALLDHAPTSPSTQDFTRAPVVKNKQRSPTGSQGTKHHRNDVLNIQPIRNYHQMFYVQRTSCHTGE</sequence>
<gene>
    <name evidence="2" type="ORF">QBC38DRAFT_458246</name>
</gene>
<feature type="region of interest" description="Disordered" evidence="1">
    <location>
        <begin position="331"/>
        <end position="362"/>
    </location>
</feature>
<dbReference type="AlphaFoldDB" id="A0AAN7GZX5"/>
<evidence type="ECO:0000313" key="2">
    <source>
        <dbReference type="EMBL" id="KAK4224479.1"/>
    </source>
</evidence>
<feature type="region of interest" description="Disordered" evidence="1">
    <location>
        <begin position="208"/>
        <end position="235"/>
    </location>
</feature>
<reference evidence="2" key="2">
    <citation type="submission" date="2023-05" db="EMBL/GenBank/DDBJ databases">
        <authorList>
            <consortium name="Lawrence Berkeley National Laboratory"/>
            <person name="Steindorff A."/>
            <person name="Hensen N."/>
            <person name="Bonometti L."/>
            <person name="Westerberg I."/>
            <person name="Brannstrom I.O."/>
            <person name="Guillou S."/>
            <person name="Cros-Aarteil S."/>
            <person name="Calhoun S."/>
            <person name="Haridas S."/>
            <person name="Kuo A."/>
            <person name="Mondo S."/>
            <person name="Pangilinan J."/>
            <person name="Riley R."/>
            <person name="Labutti K."/>
            <person name="Andreopoulos B."/>
            <person name="Lipzen A."/>
            <person name="Chen C."/>
            <person name="Yanf M."/>
            <person name="Daum C."/>
            <person name="Ng V."/>
            <person name="Clum A."/>
            <person name="Ohm R."/>
            <person name="Martin F."/>
            <person name="Silar P."/>
            <person name="Natvig D."/>
            <person name="Lalanne C."/>
            <person name="Gautier V."/>
            <person name="Ament-Velasquez S.L."/>
            <person name="Kruys A."/>
            <person name="Hutchinson M.I."/>
            <person name="Powell A.J."/>
            <person name="Barry K."/>
            <person name="Miller A.N."/>
            <person name="Grigoriev I.V."/>
            <person name="Debuchy R."/>
            <person name="Gladieux P."/>
            <person name="Thoren M.H."/>
            <person name="Johannesson H."/>
        </authorList>
    </citation>
    <scope>NUCLEOTIDE SEQUENCE</scope>
    <source>
        <strain evidence="2">CBS 990.96</strain>
    </source>
</reference>
<comment type="caution">
    <text evidence="2">The sequence shown here is derived from an EMBL/GenBank/DDBJ whole genome shotgun (WGS) entry which is preliminary data.</text>
</comment>
<dbReference type="Proteomes" id="UP001301958">
    <property type="component" value="Unassembled WGS sequence"/>
</dbReference>
<protein>
    <submittedName>
        <fullName evidence="2">Uncharacterized protein</fullName>
    </submittedName>
</protein>
<reference evidence="2" key="1">
    <citation type="journal article" date="2023" name="Mol. Phylogenet. Evol.">
        <title>Genome-scale phylogeny and comparative genomics of the fungal order Sordariales.</title>
        <authorList>
            <person name="Hensen N."/>
            <person name="Bonometti L."/>
            <person name="Westerberg I."/>
            <person name="Brannstrom I.O."/>
            <person name="Guillou S."/>
            <person name="Cros-Aarteil S."/>
            <person name="Calhoun S."/>
            <person name="Haridas S."/>
            <person name="Kuo A."/>
            <person name="Mondo S."/>
            <person name="Pangilinan J."/>
            <person name="Riley R."/>
            <person name="LaButti K."/>
            <person name="Andreopoulos B."/>
            <person name="Lipzen A."/>
            <person name="Chen C."/>
            <person name="Yan M."/>
            <person name="Daum C."/>
            <person name="Ng V."/>
            <person name="Clum A."/>
            <person name="Steindorff A."/>
            <person name="Ohm R.A."/>
            <person name="Martin F."/>
            <person name="Silar P."/>
            <person name="Natvig D.O."/>
            <person name="Lalanne C."/>
            <person name="Gautier V."/>
            <person name="Ament-Velasquez S.L."/>
            <person name="Kruys A."/>
            <person name="Hutchinson M.I."/>
            <person name="Powell A.J."/>
            <person name="Barry K."/>
            <person name="Miller A.N."/>
            <person name="Grigoriev I.V."/>
            <person name="Debuchy R."/>
            <person name="Gladieux P."/>
            <person name="Hiltunen Thoren M."/>
            <person name="Johannesson H."/>
        </authorList>
    </citation>
    <scope>NUCLEOTIDE SEQUENCE</scope>
    <source>
        <strain evidence="2">CBS 990.96</strain>
    </source>
</reference>
<accession>A0AAN7GZX5</accession>
<evidence type="ECO:0000313" key="3">
    <source>
        <dbReference type="Proteomes" id="UP001301958"/>
    </source>
</evidence>
<feature type="compositionally biased region" description="Polar residues" evidence="1">
    <location>
        <begin position="219"/>
        <end position="229"/>
    </location>
</feature>
<keyword evidence="3" id="KW-1185">Reference proteome</keyword>
<dbReference type="EMBL" id="MU865391">
    <property type="protein sequence ID" value="KAK4224479.1"/>
    <property type="molecule type" value="Genomic_DNA"/>
</dbReference>
<evidence type="ECO:0000256" key="1">
    <source>
        <dbReference type="SAM" id="MobiDB-lite"/>
    </source>
</evidence>
<proteinExistence type="predicted"/>
<organism evidence="2 3">
    <name type="scientific">Podospora fimiseda</name>
    <dbReference type="NCBI Taxonomy" id="252190"/>
    <lineage>
        <taxon>Eukaryota</taxon>
        <taxon>Fungi</taxon>
        <taxon>Dikarya</taxon>
        <taxon>Ascomycota</taxon>
        <taxon>Pezizomycotina</taxon>
        <taxon>Sordariomycetes</taxon>
        <taxon>Sordariomycetidae</taxon>
        <taxon>Sordariales</taxon>
        <taxon>Podosporaceae</taxon>
        <taxon>Podospora</taxon>
    </lineage>
</organism>